<evidence type="ECO:0000256" key="2">
    <source>
        <dbReference type="PROSITE-ProRule" id="PRU01213"/>
    </source>
</evidence>
<gene>
    <name evidence="4" type="ORF">HMPREF9021_00685</name>
</gene>
<dbReference type="RefSeq" id="WP_002641469.1">
    <property type="nucleotide sequence ID" value="NZ_CP019448.1"/>
</dbReference>
<dbReference type="HOGENOM" id="CLU_118993_0_1_4"/>
<comment type="caution">
    <text evidence="4">The sequence shown here is derived from an EMBL/GenBank/DDBJ whole genome shotgun (WGS) entry which is preliminary data.</text>
</comment>
<dbReference type="STRING" id="641147.HMPREF9021_00685"/>
<dbReference type="SUPFAM" id="SSF50331">
    <property type="entry name" value="MOP-like"/>
    <property type="match status" value="2"/>
</dbReference>
<name>V9H668_9NEIS</name>
<dbReference type="InterPro" id="IPR008995">
    <property type="entry name" value="Mo/tungstate-bd_C_term_dom"/>
</dbReference>
<dbReference type="OrthoDB" id="9800709at2"/>
<sequence length="140" mass="15144">MKTSTRNCFHGVISQIDELNGVYQIAVQQHDFIVYSHISPHAFARLQPKIGNMAIVMIKASAVSLMAEITPFRLSAENVLLGTIDAVERGAVNNIVLISLKNGENAVATITLDSSEHLDVHAGEEIYAVFNASNTILGLV</sequence>
<keyword evidence="5" id="KW-1185">Reference proteome</keyword>
<dbReference type="KEGG" id="smur:BWP33_09850"/>
<dbReference type="GO" id="GO:0015689">
    <property type="term" value="P:molybdate ion transport"/>
    <property type="evidence" value="ECO:0007669"/>
    <property type="project" value="InterPro"/>
</dbReference>
<evidence type="ECO:0000313" key="5">
    <source>
        <dbReference type="Proteomes" id="UP000017813"/>
    </source>
</evidence>
<reference evidence="4 5" key="2">
    <citation type="submission" date="2011-10" db="EMBL/GenBank/DDBJ databases">
        <title>The Genome Sequence of Simonsiella muelleri ATCC 29453.</title>
        <authorList>
            <consortium name="The Broad Institute Genome Sequencing Platform"/>
            <consortium name="The Broad Institute Genome Sequencing Center for Infectious Disease"/>
            <person name="Earl A."/>
            <person name="Ward D."/>
            <person name="Feldgarden M."/>
            <person name="Gevers D."/>
            <person name="Izard J."/>
            <person name="Baranova O.V."/>
            <person name="Blanton J.M."/>
            <person name="Tanner A.C."/>
            <person name="Dewhirst F."/>
            <person name="Young S.K."/>
            <person name="Zeng Q."/>
            <person name="Gargeya S."/>
            <person name="Fitzgerald M."/>
            <person name="Haas B."/>
            <person name="Abouelleil A."/>
            <person name="Alvarado L."/>
            <person name="Arachchi H.M."/>
            <person name="Berlin A."/>
            <person name="Brown A."/>
            <person name="Chapman S.B."/>
            <person name="Chen Z."/>
            <person name="Dunbar C."/>
            <person name="Freedman E."/>
            <person name="Gearin G."/>
            <person name="Goldberg J."/>
            <person name="Griggs A."/>
            <person name="Gujja S."/>
            <person name="Heiman D."/>
            <person name="Howarth C."/>
            <person name="Larson L."/>
            <person name="Lui A."/>
            <person name="MacDonald P.J.P."/>
            <person name="Montmayeur A."/>
            <person name="Murphy C."/>
            <person name="Neiman D."/>
            <person name="Pearson M."/>
            <person name="Priest M."/>
            <person name="Roberts A."/>
            <person name="Saif S."/>
            <person name="Shea T."/>
            <person name="Shenoy N."/>
            <person name="Sisk P."/>
            <person name="Stolte C."/>
            <person name="Sykes S."/>
            <person name="Wortman J."/>
            <person name="Nusbaum C."/>
            <person name="Birren B."/>
        </authorList>
    </citation>
    <scope>NUCLEOTIDE SEQUENCE [LARGE SCALE GENOMIC DNA]</scope>
    <source>
        <strain evidence="4 5">ATCC 29453</strain>
    </source>
</reference>
<evidence type="ECO:0000313" key="4">
    <source>
        <dbReference type="EMBL" id="EFG31416.1"/>
    </source>
</evidence>
<evidence type="ECO:0000259" key="3">
    <source>
        <dbReference type="PROSITE" id="PS51866"/>
    </source>
</evidence>
<reference evidence="4 5" key="1">
    <citation type="submission" date="2010-03" db="EMBL/GenBank/DDBJ databases">
        <authorList>
            <consortium name="The Broad Institute Genome Sequencing Platform"/>
            <person name="Ward D."/>
            <person name="Earl A."/>
            <person name="Feldgarden M."/>
            <person name="Gevers D."/>
            <person name="Young S."/>
            <person name="Zeng Q."/>
            <person name="Koehrsen M."/>
            <person name="Alvarado L."/>
            <person name="Berlin A.M."/>
            <person name="Borenstein D."/>
            <person name="Chapman S.B."/>
            <person name="Chen Z."/>
            <person name="Engels R."/>
            <person name="Freedman E."/>
            <person name="Gellesch M."/>
            <person name="Goldberg J."/>
            <person name="Griggs A."/>
            <person name="Gujja S."/>
            <person name="Heilman E.R."/>
            <person name="Heiman D.I."/>
            <person name="Hepburn T.A."/>
            <person name="Howarth C."/>
            <person name="Jen D."/>
            <person name="Larson L."/>
            <person name="Mehta T."/>
            <person name="Park D."/>
            <person name="Pearson M."/>
            <person name="Richards J."/>
            <person name="Roberts A."/>
            <person name="Saif S."/>
            <person name="Shea T.D."/>
            <person name="Shenoy N."/>
            <person name="Sisk P."/>
            <person name="Stolte C."/>
            <person name="Sykes S.N."/>
            <person name="Walk T."/>
            <person name="White J."/>
            <person name="Yandava C."/>
            <person name="Izard J."/>
            <person name="Baranova O.V."/>
            <person name="Blanton J.M."/>
            <person name="Tanner A.C."/>
            <person name="Dewhirst F."/>
            <person name="Haas B."/>
            <person name="Nusbaum C."/>
            <person name="Birren B."/>
        </authorList>
    </citation>
    <scope>NUCLEOTIDE SEQUENCE [LARGE SCALE GENOMIC DNA]</scope>
    <source>
        <strain evidence="4 5">ATCC 29453</strain>
    </source>
</reference>
<feature type="domain" description="Mop" evidence="3">
    <location>
        <begin position="73"/>
        <end position="139"/>
    </location>
</feature>
<keyword evidence="1 2" id="KW-0500">Molybdenum</keyword>
<dbReference type="EMBL" id="ADCY02000011">
    <property type="protein sequence ID" value="EFG31416.1"/>
    <property type="molecule type" value="Genomic_DNA"/>
</dbReference>
<dbReference type="Gene3D" id="2.40.50.100">
    <property type="match status" value="2"/>
</dbReference>
<dbReference type="eggNOG" id="COG3585">
    <property type="taxonomic scope" value="Bacteria"/>
</dbReference>
<accession>V9H668</accession>
<dbReference type="AlphaFoldDB" id="V9H668"/>
<protein>
    <submittedName>
        <fullName evidence="4">Molybdenum-pterin binding domain-containing protein</fullName>
    </submittedName>
</protein>
<dbReference type="Pfam" id="PF03459">
    <property type="entry name" value="TOBE"/>
    <property type="match status" value="2"/>
</dbReference>
<dbReference type="PROSITE" id="PS51866">
    <property type="entry name" value="MOP"/>
    <property type="match status" value="1"/>
</dbReference>
<dbReference type="InterPro" id="IPR005116">
    <property type="entry name" value="Transp-assoc_OB_typ1"/>
</dbReference>
<dbReference type="Proteomes" id="UP000017813">
    <property type="component" value="Unassembled WGS sequence"/>
</dbReference>
<dbReference type="InterPro" id="IPR004606">
    <property type="entry name" value="Mop_domain"/>
</dbReference>
<proteinExistence type="predicted"/>
<organism evidence="4 5">
    <name type="scientific">Simonsiella muelleri ATCC 29453</name>
    <dbReference type="NCBI Taxonomy" id="641147"/>
    <lineage>
        <taxon>Bacteria</taxon>
        <taxon>Pseudomonadati</taxon>
        <taxon>Pseudomonadota</taxon>
        <taxon>Betaproteobacteria</taxon>
        <taxon>Neisseriales</taxon>
        <taxon>Neisseriaceae</taxon>
        <taxon>Simonsiella</taxon>
    </lineage>
</organism>
<evidence type="ECO:0000256" key="1">
    <source>
        <dbReference type="ARBA" id="ARBA00022505"/>
    </source>
</evidence>